<dbReference type="InterPro" id="IPR011010">
    <property type="entry name" value="DNA_brk_join_enz"/>
</dbReference>
<dbReference type="Pfam" id="PF22022">
    <property type="entry name" value="Phage_int_M"/>
    <property type="match status" value="1"/>
</dbReference>
<dbReference type="InterPro" id="IPR002104">
    <property type="entry name" value="Integrase_catalytic"/>
</dbReference>
<dbReference type="Gene3D" id="1.10.150.130">
    <property type="match status" value="1"/>
</dbReference>
<dbReference type="InterPro" id="IPR025166">
    <property type="entry name" value="Integrase_DNA_bind_dom"/>
</dbReference>
<dbReference type="PANTHER" id="PTHR30629">
    <property type="entry name" value="PROPHAGE INTEGRASE"/>
    <property type="match status" value="1"/>
</dbReference>
<comment type="caution">
    <text evidence="6">The sequence shown here is derived from an EMBL/GenBank/DDBJ whole genome shotgun (WGS) entry which is preliminary data.</text>
</comment>
<proteinExistence type="inferred from homology"/>
<evidence type="ECO:0000313" key="7">
    <source>
        <dbReference type="Proteomes" id="UP001595704"/>
    </source>
</evidence>
<dbReference type="RefSeq" id="WP_191317859.1">
    <property type="nucleotide sequence ID" value="NZ_BNCG01000001.1"/>
</dbReference>
<dbReference type="EMBL" id="JBHRYC010000050">
    <property type="protein sequence ID" value="MFC3637857.1"/>
    <property type="molecule type" value="Genomic_DNA"/>
</dbReference>
<protein>
    <submittedName>
        <fullName evidence="6">Tyrosine-type recombinase/integrase</fullName>
    </submittedName>
</protein>
<dbReference type="SUPFAM" id="SSF56349">
    <property type="entry name" value="DNA breaking-rejoining enzymes"/>
    <property type="match status" value="1"/>
</dbReference>
<keyword evidence="2" id="KW-0229">DNA integration</keyword>
<sequence>MARNKLTKSRLDSNLPIGLHSDGDGLYVRVTPSGTKNWTFIFIRNGKRREMGLGPYGRGTGTVSLVGARAKAEEVRAILGRGGDPFTEMAERQARREISSFAEIADRFLTSKLVSFRNDKHKAQWEMTLGDAYCSSIRALPVDAITTEHVVAILEPEWLTKHETLSRLRGRIERVLDYAKVEGLRDGENPARWKGHIEHRLPKPEQRLSRGHHAAMPWTELPAFMARLRAATGTGARALELTILTAARTGETIGATWSEIDWDAAVWTVPADRMKAGRPHRVPLTDAAVTVLRHMQAHSTGDYVFAGLGGKRPISNMTMSKVMKTLEAIDYTVHGMRSAFRDWAGEATQHQREVIEAALAHVVGDAVERAYRRGDALAKRRALMDDWEAYLARAE</sequence>
<dbReference type="InterPro" id="IPR053876">
    <property type="entry name" value="Phage_int_M"/>
</dbReference>
<dbReference type="Proteomes" id="UP001595704">
    <property type="component" value="Unassembled WGS sequence"/>
</dbReference>
<dbReference type="Gene3D" id="3.30.160.390">
    <property type="entry name" value="Integrase, DNA-binding domain"/>
    <property type="match status" value="1"/>
</dbReference>
<dbReference type="PANTHER" id="PTHR30629:SF2">
    <property type="entry name" value="PROPHAGE INTEGRASE INTS-RELATED"/>
    <property type="match status" value="1"/>
</dbReference>
<organism evidence="6 7">
    <name type="scientific">Camelimonas fluminis</name>
    <dbReference type="NCBI Taxonomy" id="1576911"/>
    <lineage>
        <taxon>Bacteria</taxon>
        <taxon>Pseudomonadati</taxon>
        <taxon>Pseudomonadota</taxon>
        <taxon>Alphaproteobacteria</taxon>
        <taxon>Hyphomicrobiales</taxon>
        <taxon>Chelatococcaceae</taxon>
        <taxon>Camelimonas</taxon>
    </lineage>
</organism>
<dbReference type="Pfam" id="PF13356">
    <property type="entry name" value="Arm-DNA-bind_3"/>
    <property type="match status" value="1"/>
</dbReference>
<reference evidence="7" key="1">
    <citation type="journal article" date="2019" name="Int. J. Syst. Evol. Microbiol.">
        <title>The Global Catalogue of Microorganisms (GCM) 10K type strain sequencing project: providing services to taxonomists for standard genome sequencing and annotation.</title>
        <authorList>
            <consortium name="The Broad Institute Genomics Platform"/>
            <consortium name="The Broad Institute Genome Sequencing Center for Infectious Disease"/>
            <person name="Wu L."/>
            <person name="Ma J."/>
        </authorList>
    </citation>
    <scope>NUCLEOTIDE SEQUENCE [LARGE SCALE GENOMIC DNA]</scope>
    <source>
        <strain evidence="7">KCTC 42282</strain>
    </source>
</reference>
<evidence type="ECO:0000256" key="1">
    <source>
        <dbReference type="ARBA" id="ARBA00008857"/>
    </source>
</evidence>
<dbReference type="InterPro" id="IPR013762">
    <property type="entry name" value="Integrase-like_cat_sf"/>
</dbReference>
<dbReference type="InterPro" id="IPR050808">
    <property type="entry name" value="Phage_Integrase"/>
</dbReference>
<dbReference type="InterPro" id="IPR010998">
    <property type="entry name" value="Integrase_recombinase_N"/>
</dbReference>
<comment type="similarity">
    <text evidence="1">Belongs to the 'phage' integrase family.</text>
</comment>
<evidence type="ECO:0000256" key="3">
    <source>
        <dbReference type="ARBA" id="ARBA00023125"/>
    </source>
</evidence>
<evidence type="ECO:0000256" key="4">
    <source>
        <dbReference type="ARBA" id="ARBA00023172"/>
    </source>
</evidence>
<keyword evidence="3" id="KW-0238">DNA-binding</keyword>
<keyword evidence="7" id="KW-1185">Reference proteome</keyword>
<evidence type="ECO:0000313" key="6">
    <source>
        <dbReference type="EMBL" id="MFC3637857.1"/>
    </source>
</evidence>
<dbReference type="Gene3D" id="1.10.443.10">
    <property type="entry name" value="Intergrase catalytic core"/>
    <property type="match status" value="1"/>
</dbReference>
<feature type="domain" description="Tyr recombinase" evidence="5">
    <location>
        <begin position="211"/>
        <end position="384"/>
    </location>
</feature>
<evidence type="ECO:0000259" key="5">
    <source>
        <dbReference type="PROSITE" id="PS51898"/>
    </source>
</evidence>
<dbReference type="InterPro" id="IPR038488">
    <property type="entry name" value="Integrase_DNA-bd_sf"/>
</dbReference>
<dbReference type="CDD" id="cd00801">
    <property type="entry name" value="INT_P4_C"/>
    <property type="match status" value="1"/>
</dbReference>
<dbReference type="PROSITE" id="PS51898">
    <property type="entry name" value="TYR_RECOMBINASE"/>
    <property type="match status" value="1"/>
</dbReference>
<accession>A0ABV7UGN7</accession>
<dbReference type="Pfam" id="PF00589">
    <property type="entry name" value="Phage_integrase"/>
    <property type="match status" value="1"/>
</dbReference>
<keyword evidence="4" id="KW-0233">DNA recombination</keyword>
<evidence type="ECO:0000256" key="2">
    <source>
        <dbReference type="ARBA" id="ARBA00022908"/>
    </source>
</evidence>
<gene>
    <name evidence="6" type="ORF">ACFONL_10790</name>
</gene>
<name>A0ABV7UGN7_9HYPH</name>